<name>A0A7Y3R830_9FLAO</name>
<reference evidence="2 3" key="1">
    <citation type="submission" date="2020-05" db="EMBL/GenBank/DDBJ databases">
        <title>Draft genome of Flavobacterium sp. IMCC34852.</title>
        <authorList>
            <person name="Song J."/>
            <person name="Cho J.-C."/>
        </authorList>
    </citation>
    <scope>NUCLEOTIDE SEQUENCE [LARGE SCALE GENOMIC DNA]</scope>
    <source>
        <strain evidence="2 3">IMCC34852</strain>
    </source>
</reference>
<keyword evidence="2" id="KW-0255">Endonuclease</keyword>
<gene>
    <name evidence="2" type="ORF">HKT18_05535</name>
</gene>
<dbReference type="Proteomes" id="UP000536509">
    <property type="component" value="Unassembled WGS sequence"/>
</dbReference>
<evidence type="ECO:0000313" key="3">
    <source>
        <dbReference type="Proteomes" id="UP000536509"/>
    </source>
</evidence>
<feature type="domain" description="HNH nuclease" evidence="1">
    <location>
        <begin position="60"/>
        <end position="94"/>
    </location>
</feature>
<comment type="caution">
    <text evidence="2">The sequence shown here is derived from an EMBL/GenBank/DDBJ whole genome shotgun (WGS) entry which is preliminary data.</text>
</comment>
<dbReference type="CDD" id="cd00085">
    <property type="entry name" value="HNHc"/>
    <property type="match status" value="1"/>
</dbReference>
<dbReference type="InterPro" id="IPR003615">
    <property type="entry name" value="HNH_nuc"/>
</dbReference>
<keyword evidence="2" id="KW-0540">Nuclease</keyword>
<sequence length="100" mass="11707">MNRKHSTDRNGAPWSEETKQLIWNKATTIPNYPPELWRRDLCGFAIRYTDHGDRDSMYGWEIDHIYPVAMGGNDDLNNLQVLNWKNNAEKGDSLIWSCPR</sequence>
<dbReference type="GO" id="GO:0004519">
    <property type="term" value="F:endonuclease activity"/>
    <property type="evidence" value="ECO:0007669"/>
    <property type="project" value="UniProtKB-KW"/>
</dbReference>
<organism evidence="2 3">
    <name type="scientific">Flavobacterium rivulicola</name>
    <dbReference type="NCBI Taxonomy" id="2732161"/>
    <lineage>
        <taxon>Bacteria</taxon>
        <taxon>Pseudomonadati</taxon>
        <taxon>Bacteroidota</taxon>
        <taxon>Flavobacteriia</taxon>
        <taxon>Flavobacteriales</taxon>
        <taxon>Flavobacteriaceae</taxon>
        <taxon>Flavobacterium</taxon>
    </lineage>
</organism>
<evidence type="ECO:0000259" key="1">
    <source>
        <dbReference type="Pfam" id="PF13395"/>
    </source>
</evidence>
<keyword evidence="2" id="KW-0378">Hydrolase</keyword>
<dbReference type="PANTHER" id="PTHR33427:SF2">
    <property type="entry name" value="TRICHOHYALIN"/>
    <property type="match status" value="1"/>
</dbReference>
<keyword evidence="3" id="KW-1185">Reference proteome</keyword>
<dbReference type="RefSeq" id="WP_171221857.1">
    <property type="nucleotide sequence ID" value="NZ_CP121446.1"/>
</dbReference>
<proteinExistence type="predicted"/>
<dbReference type="Gene3D" id="1.10.30.50">
    <property type="match status" value="1"/>
</dbReference>
<protein>
    <submittedName>
        <fullName evidence="2">HNH endonuclease</fullName>
    </submittedName>
</protein>
<accession>A0A7Y3R830</accession>
<evidence type="ECO:0000313" key="2">
    <source>
        <dbReference type="EMBL" id="NNT71675.1"/>
    </source>
</evidence>
<dbReference type="EMBL" id="JABEVX010000002">
    <property type="protein sequence ID" value="NNT71675.1"/>
    <property type="molecule type" value="Genomic_DNA"/>
</dbReference>
<dbReference type="Pfam" id="PF13395">
    <property type="entry name" value="HNH_4"/>
    <property type="match status" value="1"/>
</dbReference>
<dbReference type="PANTHER" id="PTHR33427">
    <property type="entry name" value="HNH ENDONUCLEASE"/>
    <property type="match status" value="1"/>
</dbReference>
<dbReference type="AlphaFoldDB" id="A0A7Y3R830"/>